<dbReference type="PANTHER" id="PTHR42759:SF5">
    <property type="entry name" value="METHANOL DEHYDROGENASE REGULATOR"/>
    <property type="match status" value="1"/>
</dbReference>
<organism evidence="5 6">
    <name type="scientific">Hydrogenophaga taeniospiralis CCUG 15921</name>
    <dbReference type="NCBI Taxonomy" id="1281780"/>
    <lineage>
        <taxon>Bacteria</taxon>
        <taxon>Pseudomonadati</taxon>
        <taxon>Pseudomonadota</taxon>
        <taxon>Betaproteobacteria</taxon>
        <taxon>Burkholderiales</taxon>
        <taxon>Comamonadaceae</taxon>
        <taxon>Hydrogenophaga</taxon>
    </lineage>
</organism>
<comment type="similarity">
    <text evidence="3">Belongs to the MoxR family.</text>
</comment>
<dbReference type="Pfam" id="PF17863">
    <property type="entry name" value="AAA_lid_2"/>
    <property type="match status" value="1"/>
</dbReference>
<dbReference type="SUPFAM" id="SSF52540">
    <property type="entry name" value="P-loop containing nucleoside triphosphate hydrolases"/>
    <property type="match status" value="1"/>
</dbReference>
<dbReference type="OrthoDB" id="9808397at2"/>
<evidence type="ECO:0000313" key="6">
    <source>
        <dbReference type="Proteomes" id="UP001152876"/>
    </source>
</evidence>
<dbReference type="EMBL" id="AOGK01000016">
    <property type="protein sequence ID" value="MDG5977068.1"/>
    <property type="molecule type" value="Genomic_DNA"/>
</dbReference>
<dbReference type="FunFam" id="3.40.50.300:FF:000640">
    <property type="entry name" value="MoxR family ATPase"/>
    <property type="match status" value="1"/>
</dbReference>
<evidence type="ECO:0000256" key="3">
    <source>
        <dbReference type="ARBA" id="ARBA00061607"/>
    </source>
</evidence>
<evidence type="ECO:0000256" key="2">
    <source>
        <dbReference type="ARBA" id="ARBA00022840"/>
    </source>
</evidence>
<evidence type="ECO:0000256" key="1">
    <source>
        <dbReference type="ARBA" id="ARBA00022741"/>
    </source>
</evidence>
<dbReference type="Gene3D" id="1.10.8.80">
    <property type="entry name" value="Magnesium chelatase subunit I, C-Terminal domain"/>
    <property type="match status" value="1"/>
</dbReference>
<evidence type="ECO:0000313" key="5">
    <source>
        <dbReference type="EMBL" id="MDG5977068.1"/>
    </source>
</evidence>
<gene>
    <name evidence="5" type="ORF">H010_17531</name>
</gene>
<dbReference type="InterPro" id="IPR050764">
    <property type="entry name" value="CbbQ/NirQ/NorQ/GpvN"/>
</dbReference>
<sequence length="306" mass="33299">MHADTKIHQLLVQLNTVIVGKSAQVSDCVACLLAGGHLLIEDVPGVGKTTLAHALSKSFGLQFSRVQFTADLMPSDLVGVSIYERGRESFVFHPGPVFAQVLLADEINRASPKTQSALLEAMEEKQVTVEGETRALPHPFFVIATQNPHDQLGTYALPESQLDRFHMRLSLGYPDRAAERELLRGADRRDMLEHLQPVLTPADLARLQQAVAEVHTAEPVLEYLQDLVAATRSGRWFAQGLSPRAALAVVRSAKAQAYLSGRDYVAPDDIASILPQTVAHRLIPVSSAGRGAVEQVRAMLEATPLP</sequence>
<name>A0A9X4P628_9BURK</name>
<dbReference type="AlphaFoldDB" id="A0A9X4P628"/>
<dbReference type="Pfam" id="PF07726">
    <property type="entry name" value="AAA_3"/>
    <property type="match status" value="1"/>
</dbReference>
<accession>A0A9X4P628</accession>
<proteinExistence type="inferred from homology"/>
<keyword evidence="1" id="KW-0547">Nucleotide-binding</keyword>
<dbReference type="CDD" id="cd00009">
    <property type="entry name" value="AAA"/>
    <property type="match status" value="1"/>
</dbReference>
<reference evidence="5" key="1">
    <citation type="submission" date="2013-01" db="EMBL/GenBank/DDBJ databases">
        <title>Genome draft of Hydrogenophaga taeniospiralis 2K1.</title>
        <authorList>
            <person name="Gomila M."/>
            <person name="Lalucat J."/>
        </authorList>
    </citation>
    <scope>NUCLEOTIDE SEQUENCE</scope>
    <source>
        <strain evidence="5">CCUG 15921</strain>
    </source>
</reference>
<dbReference type="PANTHER" id="PTHR42759">
    <property type="entry name" value="MOXR FAMILY PROTEIN"/>
    <property type="match status" value="1"/>
</dbReference>
<feature type="domain" description="AAA+ ATPase" evidence="4">
    <location>
        <begin position="34"/>
        <end position="175"/>
    </location>
</feature>
<dbReference type="InterPro" id="IPR041628">
    <property type="entry name" value="ChlI/MoxR_AAA_lid"/>
</dbReference>
<dbReference type="SMART" id="SM00382">
    <property type="entry name" value="AAA"/>
    <property type="match status" value="1"/>
</dbReference>
<keyword evidence="2" id="KW-0067">ATP-binding</keyword>
<keyword evidence="6" id="KW-1185">Reference proteome</keyword>
<dbReference type="GO" id="GO:0005524">
    <property type="term" value="F:ATP binding"/>
    <property type="evidence" value="ECO:0007669"/>
    <property type="project" value="UniProtKB-KW"/>
</dbReference>
<dbReference type="PIRSF" id="PIRSF002849">
    <property type="entry name" value="AAA_ATPase_chaperone_MoxR_prd"/>
    <property type="match status" value="1"/>
</dbReference>
<dbReference type="Gene3D" id="3.40.50.300">
    <property type="entry name" value="P-loop containing nucleotide triphosphate hydrolases"/>
    <property type="match status" value="1"/>
</dbReference>
<dbReference type="InterPro" id="IPR003593">
    <property type="entry name" value="AAA+_ATPase"/>
</dbReference>
<dbReference type="InterPro" id="IPR011703">
    <property type="entry name" value="ATPase_AAA-3"/>
</dbReference>
<dbReference type="GO" id="GO:0016887">
    <property type="term" value="F:ATP hydrolysis activity"/>
    <property type="evidence" value="ECO:0007669"/>
    <property type="project" value="InterPro"/>
</dbReference>
<dbReference type="RefSeq" id="WP_068167120.1">
    <property type="nucleotide sequence ID" value="NZ_AOGK01000016.1"/>
</dbReference>
<evidence type="ECO:0000259" key="4">
    <source>
        <dbReference type="SMART" id="SM00382"/>
    </source>
</evidence>
<protein>
    <submittedName>
        <fullName evidence="5">ATPase</fullName>
    </submittedName>
</protein>
<dbReference type="Proteomes" id="UP001152876">
    <property type="component" value="Unassembled WGS sequence"/>
</dbReference>
<comment type="caution">
    <text evidence="5">The sequence shown here is derived from an EMBL/GenBank/DDBJ whole genome shotgun (WGS) entry which is preliminary data.</text>
</comment>
<dbReference type="InterPro" id="IPR027417">
    <property type="entry name" value="P-loop_NTPase"/>
</dbReference>